<evidence type="ECO:0000313" key="2">
    <source>
        <dbReference type="EMBL" id="KAA1238054.1"/>
    </source>
</evidence>
<dbReference type="GO" id="GO:0005737">
    <property type="term" value="C:cytoplasm"/>
    <property type="evidence" value="ECO:0007669"/>
    <property type="project" value="TreeGrafter"/>
</dbReference>
<keyword evidence="3" id="KW-1185">Reference proteome</keyword>
<name>A0A5B1ASV4_MYCSI</name>
<dbReference type="EMBL" id="VTZN01000612">
    <property type="protein sequence ID" value="KAA1238054.1"/>
    <property type="molecule type" value="Genomic_DNA"/>
</dbReference>
<dbReference type="AlphaFoldDB" id="A0A5B1ASV4"/>
<dbReference type="Proteomes" id="UP000324701">
    <property type="component" value="Unassembled WGS sequence"/>
</dbReference>
<dbReference type="SUPFAM" id="SSF52777">
    <property type="entry name" value="CoA-dependent acyltransferases"/>
    <property type="match status" value="1"/>
</dbReference>
<dbReference type="GO" id="GO:0031177">
    <property type="term" value="F:phosphopantetheine binding"/>
    <property type="evidence" value="ECO:0007669"/>
    <property type="project" value="TreeGrafter"/>
</dbReference>
<comment type="caution">
    <text evidence="2">The sequence shown here is derived from an EMBL/GenBank/DDBJ whole genome shotgun (WGS) entry which is preliminary data.</text>
</comment>
<dbReference type="GO" id="GO:0044550">
    <property type="term" value="P:secondary metabolite biosynthetic process"/>
    <property type="evidence" value="ECO:0007669"/>
    <property type="project" value="TreeGrafter"/>
</dbReference>
<dbReference type="Pfam" id="PF00668">
    <property type="entry name" value="Condensation"/>
    <property type="match status" value="1"/>
</dbReference>
<sequence>RPYPPVAEHRGAILRVEWPPALQRQVARVAHEHYATSFMVIQAGLAALLSQLSANPDVAVGIPVAGRSHPALDELVGMFVNTVVLRVQVAGDRTFAELLSQV</sequence>
<accession>A0A5B1ASV4</accession>
<evidence type="ECO:0000259" key="1">
    <source>
        <dbReference type="Pfam" id="PF00668"/>
    </source>
</evidence>
<feature type="non-terminal residue" evidence="2">
    <location>
        <position position="1"/>
    </location>
</feature>
<evidence type="ECO:0000313" key="3">
    <source>
        <dbReference type="Proteomes" id="UP000324701"/>
    </source>
</evidence>
<reference evidence="2 3" key="1">
    <citation type="submission" date="2019-09" db="EMBL/GenBank/DDBJ databases">
        <title>Report of infection by Mycobacterium simiae a patient suffering from pulmonary tuberculosis.</title>
        <authorList>
            <person name="Mohanty P.S."/>
            <person name="Bansal A.K."/>
            <person name="Singh H."/>
            <person name="Sharma S."/>
            <person name="Patil S.A."/>
            <person name="Upadhaya P."/>
            <person name="Singh P.K."/>
            <person name="Kumar D."/>
            <person name="Kumar S."/>
            <person name="Singh R.K."/>
            <person name="Chaudhary B."/>
        </authorList>
    </citation>
    <scope>NUCLEOTIDE SEQUENCE [LARGE SCALE GENOMIC DNA]</scope>
    <source>
        <strain evidence="2 3">JAL-560-SIM</strain>
    </source>
</reference>
<dbReference type="PANTHER" id="PTHR45527:SF1">
    <property type="entry name" value="FATTY ACID SYNTHASE"/>
    <property type="match status" value="1"/>
</dbReference>
<dbReference type="OrthoDB" id="2472181at2"/>
<dbReference type="Gene3D" id="3.30.559.30">
    <property type="entry name" value="Nonribosomal peptide synthetase, condensation domain"/>
    <property type="match status" value="1"/>
</dbReference>
<feature type="domain" description="Condensation" evidence="1">
    <location>
        <begin position="8"/>
        <end position="102"/>
    </location>
</feature>
<dbReference type="RefSeq" id="WP_149656712.1">
    <property type="nucleotide sequence ID" value="NZ_VTZN01000612.1"/>
</dbReference>
<dbReference type="PANTHER" id="PTHR45527">
    <property type="entry name" value="NONRIBOSOMAL PEPTIDE SYNTHETASE"/>
    <property type="match status" value="1"/>
</dbReference>
<protein>
    <recommendedName>
        <fullName evidence="1">Condensation domain-containing protein</fullName>
    </recommendedName>
</protein>
<dbReference type="GO" id="GO:0003824">
    <property type="term" value="F:catalytic activity"/>
    <property type="evidence" value="ECO:0007669"/>
    <property type="project" value="InterPro"/>
</dbReference>
<dbReference type="InterPro" id="IPR001242">
    <property type="entry name" value="Condensation_dom"/>
</dbReference>
<organism evidence="2 3">
    <name type="scientific">Mycobacterium simiae</name>
    <name type="common">Mycobacterium habana</name>
    <dbReference type="NCBI Taxonomy" id="1784"/>
    <lineage>
        <taxon>Bacteria</taxon>
        <taxon>Bacillati</taxon>
        <taxon>Actinomycetota</taxon>
        <taxon>Actinomycetes</taxon>
        <taxon>Mycobacteriales</taxon>
        <taxon>Mycobacteriaceae</taxon>
        <taxon>Mycobacterium</taxon>
        <taxon>Mycobacterium simiae complex</taxon>
    </lineage>
</organism>
<gene>
    <name evidence="2" type="ORF">F0Q45_27095</name>
</gene>
<proteinExistence type="predicted"/>
<dbReference type="GO" id="GO:0043041">
    <property type="term" value="P:amino acid activation for nonribosomal peptide biosynthetic process"/>
    <property type="evidence" value="ECO:0007669"/>
    <property type="project" value="TreeGrafter"/>
</dbReference>
<feature type="non-terminal residue" evidence="2">
    <location>
        <position position="102"/>
    </location>
</feature>